<keyword evidence="1" id="KW-0732">Signal</keyword>
<organism evidence="2 3">
    <name type="scientific">Daeguia caeni</name>
    <dbReference type="NCBI Taxonomy" id="439612"/>
    <lineage>
        <taxon>Bacteria</taxon>
        <taxon>Pseudomonadati</taxon>
        <taxon>Pseudomonadota</taxon>
        <taxon>Alphaproteobacteria</taxon>
        <taxon>Hyphomicrobiales</taxon>
        <taxon>Brucellaceae</taxon>
        <taxon>Daeguia</taxon>
    </lineage>
</organism>
<sequence length="57" mass="6044">MKKAIVALLVSMTVANLTMGSALAATPRVTHNKPLIDIGDFGIDVCFRIPFVGQVCV</sequence>
<name>A0ABV9H263_9HYPH</name>
<feature type="signal peptide" evidence="1">
    <location>
        <begin position="1"/>
        <end position="24"/>
    </location>
</feature>
<feature type="chain" id="PRO_5045298697" evidence="1">
    <location>
        <begin position="25"/>
        <end position="57"/>
    </location>
</feature>
<dbReference type="EMBL" id="JBHSEL010000043">
    <property type="protein sequence ID" value="MFC4624521.1"/>
    <property type="molecule type" value="Genomic_DNA"/>
</dbReference>
<evidence type="ECO:0000313" key="2">
    <source>
        <dbReference type="EMBL" id="MFC4624521.1"/>
    </source>
</evidence>
<keyword evidence="3" id="KW-1185">Reference proteome</keyword>
<reference evidence="3" key="1">
    <citation type="journal article" date="2019" name="Int. J. Syst. Evol. Microbiol.">
        <title>The Global Catalogue of Microorganisms (GCM) 10K type strain sequencing project: providing services to taxonomists for standard genome sequencing and annotation.</title>
        <authorList>
            <consortium name="The Broad Institute Genomics Platform"/>
            <consortium name="The Broad Institute Genome Sequencing Center for Infectious Disease"/>
            <person name="Wu L."/>
            <person name="Ma J."/>
        </authorList>
    </citation>
    <scope>NUCLEOTIDE SEQUENCE [LARGE SCALE GENOMIC DNA]</scope>
    <source>
        <strain evidence="3">CGMCC 1.15731</strain>
    </source>
</reference>
<dbReference type="RefSeq" id="WP_374831418.1">
    <property type="nucleotide sequence ID" value="NZ_JBHEEZ010000008.1"/>
</dbReference>
<accession>A0ABV9H263</accession>
<protein>
    <submittedName>
        <fullName evidence="2">Uncharacterized protein</fullName>
    </submittedName>
</protein>
<dbReference type="Proteomes" id="UP001596042">
    <property type="component" value="Unassembled WGS sequence"/>
</dbReference>
<evidence type="ECO:0000313" key="3">
    <source>
        <dbReference type="Proteomes" id="UP001596042"/>
    </source>
</evidence>
<proteinExistence type="predicted"/>
<evidence type="ECO:0000256" key="1">
    <source>
        <dbReference type="SAM" id="SignalP"/>
    </source>
</evidence>
<gene>
    <name evidence="2" type="ORF">ACFO1V_04670</name>
</gene>
<comment type="caution">
    <text evidence="2">The sequence shown here is derived from an EMBL/GenBank/DDBJ whole genome shotgun (WGS) entry which is preliminary data.</text>
</comment>